<dbReference type="InParanoid" id="A5DMT3"/>
<keyword evidence="4" id="KW-1185">Reference proteome</keyword>
<dbReference type="Gene3D" id="3.40.30.10">
    <property type="entry name" value="Glutaredoxin"/>
    <property type="match status" value="2"/>
</dbReference>
<evidence type="ECO:0000313" key="4">
    <source>
        <dbReference type="Proteomes" id="UP000001997"/>
    </source>
</evidence>
<feature type="transmembrane region" description="Helical" evidence="1">
    <location>
        <begin position="25"/>
        <end position="45"/>
    </location>
</feature>
<dbReference type="STRING" id="294746.A5DMT3"/>
<dbReference type="EMBL" id="CH408159">
    <property type="protein sequence ID" value="EDK40486.2"/>
    <property type="molecule type" value="Genomic_DNA"/>
</dbReference>
<organism evidence="3 4">
    <name type="scientific">Meyerozyma guilliermondii (strain ATCC 6260 / CBS 566 / DSM 6381 / JCM 1539 / NBRC 10279 / NRRL Y-324)</name>
    <name type="common">Yeast</name>
    <name type="synonym">Candida guilliermondii</name>
    <dbReference type="NCBI Taxonomy" id="294746"/>
    <lineage>
        <taxon>Eukaryota</taxon>
        <taxon>Fungi</taxon>
        <taxon>Dikarya</taxon>
        <taxon>Ascomycota</taxon>
        <taxon>Saccharomycotina</taxon>
        <taxon>Pichiomycetes</taxon>
        <taxon>Debaryomycetaceae</taxon>
        <taxon>Meyerozyma</taxon>
    </lineage>
</organism>
<dbReference type="OrthoDB" id="10264505at2759"/>
<proteinExistence type="predicted"/>
<dbReference type="RefSeq" id="XP_001483855.2">
    <property type="nucleotide sequence ID" value="XM_001483805.1"/>
</dbReference>
<dbReference type="Pfam" id="PF00085">
    <property type="entry name" value="Thioredoxin"/>
    <property type="match status" value="1"/>
</dbReference>
<dbReference type="KEGG" id="pgu:PGUG_04584"/>
<dbReference type="GeneID" id="5125702"/>
<dbReference type="GO" id="GO:0003756">
    <property type="term" value="F:protein disulfide isomerase activity"/>
    <property type="evidence" value="ECO:0007669"/>
    <property type="project" value="TreeGrafter"/>
</dbReference>
<dbReference type="GO" id="GO:0005783">
    <property type="term" value="C:endoplasmic reticulum"/>
    <property type="evidence" value="ECO:0007669"/>
    <property type="project" value="TreeGrafter"/>
</dbReference>
<dbReference type="Proteomes" id="UP000001997">
    <property type="component" value="Unassembled WGS sequence"/>
</dbReference>
<dbReference type="SUPFAM" id="SSF52833">
    <property type="entry name" value="Thioredoxin-like"/>
    <property type="match status" value="1"/>
</dbReference>
<dbReference type="CDD" id="cd02961">
    <property type="entry name" value="PDI_a_family"/>
    <property type="match status" value="1"/>
</dbReference>
<dbReference type="VEuPathDB" id="FungiDB:PGUG_04584"/>
<dbReference type="GO" id="GO:0006457">
    <property type="term" value="P:protein folding"/>
    <property type="evidence" value="ECO:0007669"/>
    <property type="project" value="TreeGrafter"/>
</dbReference>
<protein>
    <recommendedName>
        <fullName evidence="2">Thioredoxin domain-containing protein</fullName>
    </recommendedName>
</protein>
<keyword evidence="1" id="KW-0472">Membrane</keyword>
<gene>
    <name evidence="3" type="ORF">PGUG_04584</name>
</gene>
<evidence type="ECO:0000259" key="2">
    <source>
        <dbReference type="Pfam" id="PF00085"/>
    </source>
</evidence>
<keyword evidence="1" id="KW-0812">Transmembrane</keyword>
<dbReference type="AlphaFoldDB" id="A5DMT3"/>
<sequence length="335" mass="39008">MVTIVSSYPTYRILFINCHVSAHEIIFFISPCMFLWLIFVVAAWASSAIELNDDTFIGSLLSTNYTLVYFYRDHCKYCQEFSSDYEYLSLLYNGNDTSGFQIVKINGAKNMRANSLFKVDRYPTLKMYHNSTSEIVTFQQQRLFEAIVDFIGYQVPGIEPDYTKFKSQVPMLPGNTIEEDLTNTLVIFMSPNMDGWEDFGRPNHFMERAAASQNYKNVKFAVVDIFDQKSDLQQKYLVSNFPSAIYFGTNGRFKVLDTYSTNPDSRLEEQELLGFLNSLQNEDGWFENCDQLAQVIENSKYEGHKYHRPGFNMVQDRFENDHDPEYDDILEHLEL</sequence>
<reference evidence="3 4" key="1">
    <citation type="journal article" date="2009" name="Nature">
        <title>Evolution of pathogenicity and sexual reproduction in eight Candida genomes.</title>
        <authorList>
            <person name="Butler G."/>
            <person name="Rasmussen M.D."/>
            <person name="Lin M.F."/>
            <person name="Santos M.A."/>
            <person name="Sakthikumar S."/>
            <person name="Munro C.A."/>
            <person name="Rheinbay E."/>
            <person name="Grabherr M."/>
            <person name="Forche A."/>
            <person name="Reedy J.L."/>
            <person name="Agrafioti I."/>
            <person name="Arnaud M.B."/>
            <person name="Bates S."/>
            <person name="Brown A.J."/>
            <person name="Brunke S."/>
            <person name="Costanzo M.C."/>
            <person name="Fitzpatrick D.A."/>
            <person name="de Groot P.W."/>
            <person name="Harris D."/>
            <person name="Hoyer L.L."/>
            <person name="Hube B."/>
            <person name="Klis F.M."/>
            <person name="Kodira C."/>
            <person name="Lennard N."/>
            <person name="Logue M.E."/>
            <person name="Martin R."/>
            <person name="Neiman A.M."/>
            <person name="Nikolaou E."/>
            <person name="Quail M.A."/>
            <person name="Quinn J."/>
            <person name="Santos M.C."/>
            <person name="Schmitzberger F.F."/>
            <person name="Sherlock G."/>
            <person name="Shah P."/>
            <person name="Silverstein K.A."/>
            <person name="Skrzypek M.S."/>
            <person name="Soll D."/>
            <person name="Staggs R."/>
            <person name="Stansfield I."/>
            <person name="Stumpf M.P."/>
            <person name="Sudbery P.E."/>
            <person name="Srikantha T."/>
            <person name="Zeng Q."/>
            <person name="Berman J."/>
            <person name="Berriman M."/>
            <person name="Heitman J."/>
            <person name="Gow N.A."/>
            <person name="Lorenz M.C."/>
            <person name="Birren B.W."/>
            <person name="Kellis M."/>
            <person name="Cuomo C.A."/>
        </authorList>
    </citation>
    <scope>NUCLEOTIDE SEQUENCE [LARGE SCALE GENOMIC DNA]</scope>
    <source>
        <strain evidence="4">ATCC 6260 / CBS 566 / DSM 6381 / JCM 1539 / NBRC 10279 / NRRL Y-324</strain>
    </source>
</reference>
<dbReference type="PANTHER" id="PTHR45672">
    <property type="entry name" value="PROTEIN DISULFIDE-ISOMERASE C17H9.14C-RELATED"/>
    <property type="match status" value="1"/>
</dbReference>
<evidence type="ECO:0000313" key="3">
    <source>
        <dbReference type="EMBL" id="EDK40486.2"/>
    </source>
</evidence>
<keyword evidence="1" id="KW-1133">Transmembrane helix</keyword>
<name>A5DMT3_PICGU</name>
<accession>A5DMT3</accession>
<dbReference type="InterPro" id="IPR013766">
    <property type="entry name" value="Thioredoxin_domain"/>
</dbReference>
<dbReference type="OMA" id="YQYPAHF"/>
<dbReference type="InterPro" id="IPR051063">
    <property type="entry name" value="PDI"/>
</dbReference>
<feature type="domain" description="Thioredoxin" evidence="2">
    <location>
        <begin position="49"/>
        <end position="151"/>
    </location>
</feature>
<dbReference type="eggNOG" id="KOG0191">
    <property type="taxonomic scope" value="Eukaryota"/>
</dbReference>
<dbReference type="HOGENOM" id="CLU_072343_0_0_1"/>
<dbReference type="InterPro" id="IPR036249">
    <property type="entry name" value="Thioredoxin-like_sf"/>
</dbReference>
<evidence type="ECO:0000256" key="1">
    <source>
        <dbReference type="SAM" id="Phobius"/>
    </source>
</evidence>